<dbReference type="RefSeq" id="XP_065667589.1">
    <property type="nucleotide sequence ID" value="XM_065811517.1"/>
</dbReference>
<evidence type="ECO:0000313" key="2">
    <source>
        <dbReference type="Proteomes" id="UP001652625"/>
    </source>
</evidence>
<name>A0ABM4D030_HYDVU</name>
<evidence type="ECO:0000259" key="1">
    <source>
        <dbReference type="Pfam" id="PF03184"/>
    </source>
</evidence>
<dbReference type="Pfam" id="PF03184">
    <property type="entry name" value="DDE_1"/>
    <property type="match status" value="1"/>
</dbReference>
<feature type="domain" description="DDE-1" evidence="1">
    <location>
        <begin position="71"/>
        <end position="139"/>
    </location>
</feature>
<dbReference type="Proteomes" id="UP001652625">
    <property type="component" value="Chromosome 12"/>
</dbReference>
<dbReference type="PANTHER" id="PTHR19303">
    <property type="entry name" value="TRANSPOSON"/>
    <property type="match status" value="1"/>
</dbReference>
<evidence type="ECO:0000313" key="3">
    <source>
        <dbReference type="RefSeq" id="XP_065667589.1"/>
    </source>
</evidence>
<organism evidence="2 3">
    <name type="scientific">Hydra vulgaris</name>
    <name type="common">Hydra</name>
    <name type="synonym">Hydra attenuata</name>
    <dbReference type="NCBI Taxonomy" id="6087"/>
    <lineage>
        <taxon>Eukaryota</taxon>
        <taxon>Metazoa</taxon>
        <taxon>Cnidaria</taxon>
        <taxon>Hydrozoa</taxon>
        <taxon>Hydroidolina</taxon>
        <taxon>Anthoathecata</taxon>
        <taxon>Aplanulata</taxon>
        <taxon>Hydridae</taxon>
        <taxon>Hydra</taxon>
    </lineage>
</organism>
<proteinExistence type="predicted"/>
<gene>
    <name evidence="3" type="primary">LOC136087896</name>
</gene>
<protein>
    <submittedName>
        <fullName evidence="3">Jerky protein homolog-like</fullName>
    </submittedName>
</protein>
<dbReference type="InterPro" id="IPR004875">
    <property type="entry name" value="DDE_SF_endonuclease_dom"/>
</dbReference>
<reference evidence="3" key="1">
    <citation type="submission" date="2025-08" db="UniProtKB">
        <authorList>
            <consortium name="RefSeq"/>
        </authorList>
    </citation>
    <scope>IDENTIFICATION</scope>
</reference>
<dbReference type="PANTHER" id="PTHR19303:SF16">
    <property type="entry name" value="JERKY PROTEIN HOMOLOG-LIKE"/>
    <property type="match status" value="1"/>
</dbReference>
<keyword evidence="2" id="KW-1185">Reference proteome</keyword>
<dbReference type="GeneID" id="136087896"/>
<accession>A0ABM4D030</accession>
<dbReference type="InterPro" id="IPR050863">
    <property type="entry name" value="CenT-Element_Derived"/>
</dbReference>
<sequence>MHLFGEGVEVDKNDPVLLQQLDNLYSVIKMCRPENVYNMDETGLFFRLLPRCSLLMPTESLVTTRGKKKSKERVTLVVCSNATESHKILCSMIGKAARPACIVGRTWPIPYFCQKNAWMDVSICWKWFIEVFYHEVKRKTGFPVSFIKRQCT</sequence>